<feature type="coiled-coil region" evidence="1">
    <location>
        <begin position="304"/>
        <end position="489"/>
    </location>
</feature>
<evidence type="ECO:0000313" key="3">
    <source>
        <dbReference type="EMBL" id="PVD30950.1"/>
    </source>
</evidence>
<protein>
    <recommendedName>
        <fullName evidence="5">GRIP domain-containing protein</fullName>
    </recommendedName>
</protein>
<feature type="coiled-coil region" evidence="1">
    <location>
        <begin position="2313"/>
        <end position="2347"/>
    </location>
</feature>
<dbReference type="STRING" id="400727.A0A2T7PC14"/>
<dbReference type="GO" id="GO:0048193">
    <property type="term" value="P:Golgi vesicle transport"/>
    <property type="evidence" value="ECO:0007669"/>
    <property type="project" value="TreeGrafter"/>
</dbReference>
<reference evidence="3 4" key="1">
    <citation type="submission" date="2018-04" db="EMBL/GenBank/DDBJ databases">
        <title>The genome of golden apple snail Pomacea canaliculata provides insight into stress tolerance and invasive adaptation.</title>
        <authorList>
            <person name="Liu C."/>
            <person name="Liu B."/>
            <person name="Ren Y."/>
            <person name="Zhang Y."/>
            <person name="Wang H."/>
            <person name="Li S."/>
            <person name="Jiang F."/>
            <person name="Yin L."/>
            <person name="Zhang G."/>
            <person name="Qian W."/>
            <person name="Fan W."/>
        </authorList>
    </citation>
    <scope>NUCLEOTIDE SEQUENCE [LARGE SCALE GENOMIC DNA]</scope>
    <source>
        <strain evidence="3">SZHN2017</strain>
        <tissue evidence="3">Muscle</tissue>
    </source>
</reference>
<evidence type="ECO:0000256" key="2">
    <source>
        <dbReference type="SAM" id="MobiDB-lite"/>
    </source>
</evidence>
<feature type="compositionally biased region" description="Polar residues" evidence="2">
    <location>
        <begin position="55"/>
        <end position="64"/>
    </location>
</feature>
<feature type="coiled-coil region" evidence="1">
    <location>
        <begin position="660"/>
        <end position="687"/>
    </location>
</feature>
<dbReference type="GO" id="GO:0005794">
    <property type="term" value="C:Golgi apparatus"/>
    <property type="evidence" value="ECO:0007669"/>
    <property type="project" value="TreeGrafter"/>
</dbReference>
<comment type="caution">
    <text evidence="3">The sequence shown here is derived from an EMBL/GenBank/DDBJ whole genome shotgun (WGS) entry which is preliminary data.</text>
</comment>
<evidence type="ECO:0000313" key="4">
    <source>
        <dbReference type="Proteomes" id="UP000245119"/>
    </source>
</evidence>
<feature type="region of interest" description="Disordered" evidence="2">
    <location>
        <begin position="24"/>
        <end position="75"/>
    </location>
</feature>
<proteinExistence type="predicted"/>
<feature type="coiled-coil region" evidence="1">
    <location>
        <begin position="525"/>
        <end position="632"/>
    </location>
</feature>
<keyword evidence="1" id="KW-0175">Coiled coil</keyword>
<feature type="coiled-coil region" evidence="1">
    <location>
        <begin position="1580"/>
        <end position="1853"/>
    </location>
</feature>
<evidence type="ECO:0000256" key="1">
    <source>
        <dbReference type="SAM" id="Coils"/>
    </source>
</evidence>
<feature type="coiled-coil region" evidence="1">
    <location>
        <begin position="1291"/>
        <end position="1389"/>
    </location>
</feature>
<accession>A0A2T7PC14</accession>
<dbReference type="EMBL" id="PZQS01000005">
    <property type="protein sequence ID" value="PVD30950.1"/>
    <property type="molecule type" value="Genomic_DNA"/>
</dbReference>
<organism evidence="3 4">
    <name type="scientific">Pomacea canaliculata</name>
    <name type="common">Golden apple snail</name>
    <dbReference type="NCBI Taxonomy" id="400727"/>
    <lineage>
        <taxon>Eukaryota</taxon>
        <taxon>Metazoa</taxon>
        <taxon>Spiralia</taxon>
        <taxon>Lophotrochozoa</taxon>
        <taxon>Mollusca</taxon>
        <taxon>Gastropoda</taxon>
        <taxon>Caenogastropoda</taxon>
        <taxon>Architaenioglossa</taxon>
        <taxon>Ampullarioidea</taxon>
        <taxon>Ampullariidae</taxon>
        <taxon>Pomacea</taxon>
    </lineage>
</organism>
<keyword evidence="4" id="KW-1185">Reference proteome</keyword>
<dbReference type="Gene3D" id="1.10.220.60">
    <property type="entry name" value="GRIP domain"/>
    <property type="match status" value="1"/>
</dbReference>
<dbReference type="PANTHER" id="PTHR19327:SF0">
    <property type="entry name" value="GOLGIN SUBFAMILY A MEMBER 4"/>
    <property type="match status" value="1"/>
</dbReference>
<feature type="coiled-coil region" evidence="1">
    <location>
        <begin position="2251"/>
        <end position="2278"/>
    </location>
</feature>
<evidence type="ECO:0008006" key="5">
    <source>
        <dbReference type="Google" id="ProtNLM"/>
    </source>
</evidence>
<dbReference type="Proteomes" id="UP000245119">
    <property type="component" value="Linkage Group LG5"/>
</dbReference>
<feature type="region of interest" description="Disordered" evidence="2">
    <location>
        <begin position="2410"/>
        <end position="2435"/>
    </location>
</feature>
<dbReference type="SUPFAM" id="SSF101283">
    <property type="entry name" value="GRIP domain"/>
    <property type="match status" value="1"/>
</dbReference>
<sequence length="2466" mass="284034">MFKNLKKKLEQGVAQTSLRAAAAVSAISKADDQNSTFSNAEKKETYDVGKPLAESTPQKSSTQGSGNGEFVSPVLNSISTAPKDAKFSDIPVGQLVDIPLEGAGESLYETASDAESVRGDETPRGPRSRTSSVSSVTSDSSFFQVPNFSSHYVIPSDVESEMEESSSDLSGISKEDLYTYVKKFERRAFKYKSKFMDLVSHYKEILGEREKLKSTLTQSQDRAFRRMSELREQLQLDQIAKRDLEDNYRLLLDERNEYVKVKLLKEGKDIPPELAEKIQASKVKAETALQDSTPKAAGGNLEQMELLKAKIKRQEELLQKCKESIRNYKEKVVQLAAEKQELLVKLEQKGDNSNSNTSQLDLSKLQGQIKEARTVIQQLESDREIAIAQVKQQVHEEMEIKDKELSHARNRTETLQQENASLQASLQKMQEDIEGLKKTNFEQLEKAREIIKQLKEEKNRLVKETQVRVQQTEQVMEEEKEKLVQELSRGKAAAVSLIQQESEKQLGERLSAAIEERDIFWQEKMAELERSHAELLESKEKERDLAVRTIQDELQQRLKEKEEEVHLAIEERELQKMAAVSGLDQQKDDLLQKIELLNSEKIKLTNELSKLREDASIKESRLQQDVEELNSAHNTAVEKLNLKHAKEIDELHQHSEHLLQVRLEAVVQAHTEQLQRAQDQHDEALQKSSAELESYYQSQLQSVRLSMEQLLSEKKSQVENLEGTLSDLTSRLAHTIEDFAQKEKEFSEKVDAYKVQITELQATLDAQTEGNKKLEKEMANLQTEFLESKSCFEDQVTELKSQLEVQELSLNEVGVENQKLKEQLSILQESNAQLTDQLTISQRETGTTLQDSEDKQSELNQAVQALQAFTEELAKNLKAKEEEVVVLKQQIDSALAENNQSRQEMHTKEEAIVSLHEQLSYLREEREKLEAEWQQKGSSAIEKENRIAELEVTVQELQASIYSSKQQLDEAQSSNVTLLEKKALLEAQSLDLTSQLQNVQTERDMLLNEKAELEARLTEKETCIQQLKDGFSRLQACQHVVESEKTNLETKLEELEKIVTDLKQAKQDLSQRLQDGHALLATQAAAEKEELDAQLQEQDIKVSNMEKKLASKDDEILALRTVIDDNSAFIKELETRRDELERELNKKNAHIEELGTKFSQSQEKYNQLRTEAKTKIKDLREEKEQLIAQHSQLVSQKVQEMEDFLKERDSIAFKLLAQEEEQRRLEVSFKEQFEERQIKYKETLAKVKARFEEIIKQKDSDFEQKIQELMAQKETGAEDLAPALHQAKVSQEKHNTELVEKDSLVQNLQEELKHSCTSLDQELQEKIRVLHEKECLLQETQQKLLEVMETHQQEQHEKALEVHEYKELCSRLQMEHASMEEMLKAVNELALSKDEQISSLTTQLSDASHSSSSQLKQLQTVMETNSTSLKQLEAELEAVRMSKETELAEVHQQYNLKIRDILSKSETNDKELQLHLKELNEKLTATEERLQDCIQSYDIQIDDYRRKIEQIESSKQEEITILQQQVQDAQAKTDALSAELQKVCEGEGVLQKQMQEHQAALAAQDQAWQEKNKELKLKYLANLKELSSQGVDELKKLQEELEQEKHEKEAVSNELTRANTRLLQLEESSGLSHETITDLEKTVKEQQITIAEKDSDIEQLKQEYQDALKHLKQDLSNKDSELEKVRFDSEESEKVCSQLKENIEWLNQRLKEISAEKDTFQSDKDTVIESQKQALVQVEARILQQQAEVEQWQKKAAELEEQLSEVRQLFKQTQTSQQEELDELNQKLDASEVEKKELTVTVQVLQGAHRELEVKLQQASEDCTNLKQSSEMKREIEEKLSEVLRESQTVKQDYEARIKLLHSEHAAVLEELTNKYESENNSKVSDYKKRAEVYIAQVKKQLLSEKEVAVNEQLAIISKLNNEVAALRLHVGELTAAQEVTMSNCDSKLKEQSAQHEEMLLKNQSVIHEQSVKISQLENQVSELFLQVDNSRAEQLSAQEKLREVELSHQISTAETLKLLEETRSQRDFYQKDLERLKCDKDDELDTIEQQRDTMYKQLTMTYEQKLKEQEEEHMSKVKQLAKDLNRQLLDKEREFEETLQEAIEKSERGEADLLQEHQEEIKDLRKMLKEKEVLLEELQKEYQAKMEEQAKNLTESITSLQNELSTITQHHQLELWEQQERLKVQSQRALQSRSTAHQEEVTALMKEWNQERKSAVPIAESYAPGGAISEELVQQNQTALMAVQGGSSSEEILRQQVVKLTRQLEDLKEKHKLEIAEMHSNMELAKGVVRPLVAEYTPRTFDPDDPNLFSELQNLELNNMDLQAQLRHLNAELAQSRLREKDMQQRMDVFEHRLRYGHREDDTPPLSLDGSLLSHEDSSLLREATEFEYLKNILYEYMMGKETKTFESMLSGTPQGVPGPACRSGEQPSLDGEPGLQLSLVFEPAETPGCIYEPEKLTRLNEKHG</sequence>
<dbReference type="OrthoDB" id="5322683at2759"/>
<name>A0A2T7PC14_POMCA</name>
<feature type="coiled-coil region" evidence="1">
    <location>
        <begin position="711"/>
        <end position="1196"/>
    </location>
</feature>
<dbReference type="Gene3D" id="1.10.287.1490">
    <property type="match status" value="1"/>
</dbReference>
<gene>
    <name evidence="3" type="ORF">C0Q70_10226</name>
</gene>
<feature type="coiled-coil region" evidence="1">
    <location>
        <begin position="2020"/>
        <end position="2171"/>
    </location>
</feature>
<feature type="coiled-coil region" evidence="1">
    <location>
        <begin position="1415"/>
        <end position="1539"/>
    </location>
</feature>
<dbReference type="PANTHER" id="PTHR19327">
    <property type="entry name" value="GOLGIN"/>
    <property type="match status" value="1"/>
</dbReference>
<feature type="region of interest" description="Disordered" evidence="2">
    <location>
        <begin position="109"/>
        <end position="136"/>
    </location>
</feature>
<dbReference type="GO" id="GO:0031267">
    <property type="term" value="F:small GTPase binding"/>
    <property type="evidence" value="ECO:0007669"/>
    <property type="project" value="TreeGrafter"/>
</dbReference>
<feature type="compositionally biased region" description="Basic and acidic residues" evidence="2">
    <location>
        <begin position="115"/>
        <end position="124"/>
    </location>
</feature>